<dbReference type="Pfam" id="PF08240">
    <property type="entry name" value="ADH_N"/>
    <property type="match status" value="1"/>
</dbReference>
<dbReference type="InterPro" id="IPR013149">
    <property type="entry name" value="ADH-like_C"/>
</dbReference>
<gene>
    <name evidence="4" type="ORF">GCM10022216_20950</name>
</gene>
<dbReference type="Gene3D" id="3.90.180.10">
    <property type="entry name" value="Medium-chain alcohol dehydrogenases, catalytic domain"/>
    <property type="match status" value="1"/>
</dbReference>
<dbReference type="InterPro" id="IPR011032">
    <property type="entry name" value="GroES-like_sf"/>
</dbReference>
<dbReference type="SUPFAM" id="SSF50129">
    <property type="entry name" value="GroES-like"/>
    <property type="match status" value="1"/>
</dbReference>
<evidence type="ECO:0000259" key="3">
    <source>
        <dbReference type="SMART" id="SM00829"/>
    </source>
</evidence>
<evidence type="ECO:0000313" key="5">
    <source>
        <dbReference type="Proteomes" id="UP001500101"/>
    </source>
</evidence>
<dbReference type="Pfam" id="PF00107">
    <property type="entry name" value="ADH_zinc_N"/>
    <property type="match status" value="1"/>
</dbReference>
<name>A0ABP7YUL1_9SPHI</name>
<dbReference type="InterPro" id="IPR036291">
    <property type="entry name" value="NAD(P)-bd_dom_sf"/>
</dbReference>
<dbReference type="CDD" id="cd05276">
    <property type="entry name" value="p53_inducible_oxidoreductase"/>
    <property type="match status" value="1"/>
</dbReference>
<keyword evidence="5" id="KW-1185">Reference proteome</keyword>
<accession>A0ABP7YUL1</accession>
<dbReference type="EMBL" id="BAAAZI010000008">
    <property type="protein sequence ID" value="GAA4141178.1"/>
    <property type="molecule type" value="Genomic_DNA"/>
</dbReference>
<dbReference type="NCBIfam" id="TIGR02824">
    <property type="entry name" value="quinone_pig3"/>
    <property type="match status" value="1"/>
</dbReference>
<dbReference type="InterPro" id="IPR014189">
    <property type="entry name" value="Quinone_OxRdtase_PIG3"/>
</dbReference>
<dbReference type="Gene3D" id="3.40.50.720">
    <property type="entry name" value="NAD(P)-binding Rossmann-like Domain"/>
    <property type="match status" value="1"/>
</dbReference>
<dbReference type="InterPro" id="IPR020843">
    <property type="entry name" value="ER"/>
</dbReference>
<dbReference type="SMART" id="SM00829">
    <property type="entry name" value="PKS_ER"/>
    <property type="match status" value="1"/>
</dbReference>
<dbReference type="PANTHER" id="PTHR48106">
    <property type="entry name" value="QUINONE OXIDOREDUCTASE PIG3-RELATED"/>
    <property type="match status" value="1"/>
</dbReference>
<feature type="domain" description="Enoyl reductase (ER)" evidence="3">
    <location>
        <begin position="10"/>
        <end position="320"/>
    </location>
</feature>
<sequence>MRAAVIRSFGGPEVLEVMEREGLIPGPKEVLLDVKAAGINRPDVFQRKGNYPAPAGAVADIPGLEVSGVVKALGAEVKELKIGDEVFALLAGGGYATEVCVDEGLCIRKPINLSFEDAASLPETLFTVWHNVFQRGGLKKGDRLLVHGGSGGIGSMAIQLATQFGTSVYCTVGNEEKAQFALKMGAVKTINYHQENFESELKDFGINIILDSIGGSYFEKNLNLLIEDGRLIQINATEGAKVNLNLLKLMQKRILLTGSTLRARDVDFKRALTKEIKEQVIPLFAKGNFQSMLTKVFTLEEVVQAHQYFDSYQHFGKIVLIMNG</sequence>
<evidence type="ECO:0000256" key="2">
    <source>
        <dbReference type="ARBA" id="ARBA00023002"/>
    </source>
</evidence>
<dbReference type="Proteomes" id="UP001500101">
    <property type="component" value="Unassembled WGS sequence"/>
</dbReference>
<proteinExistence type="predicted"/>
<organism evidence="4 5">
    <name type="scientific">Sphingobacterium kyonggiense</name>
    <dbReference type="NCBI Taxonomy" id="714075"/>
    <lineage>
        <taxon>Bacteria</taxon>
        <taxon>Pseudomonadati</taxon>
        <taxon>Bacteroidota</taxon>
        <taxon>Sphingobacteriia</taxon>
        <taxon>Sphingobacteriales</taxon>
        <taxon>Sphingobacteriaceae</taxon>
        <taxon>Sphingobacterium</taxon>
    </lineage>
</organism>
<reference evidence="5" key="1">
    <citation type="journal article" date="2019" name="Int. J. Syst. Evol. Microbiol.">
        <title>The Global Catalogue of Microorganisms (GCM) 10K type strain sequencing project: providing services to taxonomists for standard genome sequencing and annotation.</title>
        <authorList>
            <consortium name="The Broad Institute Genomics Platform"/>
            <consortium name="The Broad Institute Genome Sequencing Center for Infectious Disease"/>
            <person name="Wu L."/>
            <person name="Ma J."/>
        </authorList>
    </citation>
    <scope>NUCLEOTIDE SEQUENCE [LARGE SCALE GENOMIC DNA]</scope>
    <source>
        <strain evidence="5">JCM 16704</strain>
    </source>
</reference>
<keyword evidence="2" id="KW-0560">Oxidoreductase</keyword>
<dbReference type="PANTHER" id="PTHR48106:SF8">
    <property type="entry name" value="OS02G0805600 PROTEIN"/>
    <property type="match status" value="1"/>
</dbReference>
<dbReference type="RefSeq" id="WP_344674660.1">
    <property type="nucleotide sequence ID" value="NZ_BAAAZI010000008.1"/>
</dbReference>
<comment type="caution">
    <text evidence="4">The sequence shown here is derived from an EMBL/GenBank/DDBJ whole genome shotgun (WGS) entry which is preliminary data.</text>
</comment>
<keyword evidence="1" id="KW-0521">NADP</keyword>
<evidence type="ECO:0000313" key="4">
    <source>
        <dbReference type="EMBL" id="GAA4141178.1"/>
    </source>
</evidence>
<dbReference type="SUPFAM" id="SSF51735">
    <property type="entry name" value="NAD(P)-binding Rossmann-fold domains"/>
    <property type="match status" value="1"/>
</dbReference>
<dbReference type="InterPro" id="IPR013154">
    <property type="entry name" value="ADH-like_N"/>
</dbReference>
<evidence type="ECO:0000256" key="1">
    <source>
        <dbReference type="ARBA" id="ARBA00022857"/>
    </source>
</evidence>
<protein>
    <submittedName>
        <fullName evidence="4">NAD(P)H-quinone oxidoreductase</fullName>
    </submittedName>
</protein>